<keyword evidence="1" id="KW-0863">Zinc-finger</keyword>
<evidence type="ECO:0000256" key="1">
    <source>
        <dbReference type="PROSITE-ProRule" id="PRU00047"/>
    </source>
</evidence>
<reference evidence="3" key="2">
    <citation type="submission" date="2020-08" db="EMBL/GenBank/DDBJ databases">
        <title>Draft Genome Sequence of Cumin Blight Pathogen Alternaria burnsii.</title>
        <authorList>
            <person name="Feng Z."/>
        </authorList>
    </citation>
    <scope>NUCLEOTIDE SEQUENCE</scope>
    <source>
        <strain evidence="3">CBS107.38</strain>
    </source>
</reference>
<gene>
    <name evidence="3" type="ORF">GT037_011157</name>
</gene>
<dbReference type="InterPro" id="IPR001878">
    <property type="entry name" value="Znf_CCHC"/>
</dbReference>
<organism evidence="3 4">
    <name type="scientific">Alternaria burnsii</name>
    <dbReference type="NCBI Taxonomy" id="1187904"/>
    <lineage>
        <taxon>Eukaryota</taxon>
        <taxon>Fungi</taxon>
        <taxon>Dikarya</taxon>
        <taxon>Ascomycota</taxon>
        <taxon>Pezizomycotina</taxon>
        <taxon>Dothideomycetes</taxon>
        <taxon>Pleosporomycetidae</taxon>
        <taxon>Pleosporales</taxon>
        <taxon>Pleosporineae</taxon>
        <taxon>Pleosporaceae</taxon>
        <taxon>Alternaria</taxon>
        <taxon>Alternaria sect. Alternaria</taxon>
    </lineage>
</organism>
<dbReference type="GO" id="GO:0003676">
    <property type="term" value="F:nucleic acid binding"/>
    <property type="evidence" value="ECO:0007669"/>
    <property type="project" value="InterPro"/>
</dbReference>
<keyword evidence="1" id="KW-0479">Metal-binding</keyword>
<feature type="domain" description="CCHC-type" evidence="2">
    <location>
        <begin position="109"/>
        <end position="122"/>
    </location>
</feature>
<keyword evidence="4" id="KW-1185">Reference proteome</keyword>
<dbReference type="GO" id="GO:0008270">
    <property type="term" value="F:zinc ion binding"/>
    <property type="evidence" value="ECO:0007669"/>
    <property type="project" value="UniProtKB-KW"/>
</dbReference>
<dbReference type="GeneID" id="62209382"/>
<evidence type="ECO:0000259" key="2">
    <source>
        <dbReference type="PROSITE" id="PS50158"/>
    </source>
</evidence>
<evidence type="ECO:0000313" key="4">
    <source>
        <dbReference type="Proteomes" id="UP000596902"/>
    </source>
</evidence>
<proteinExistence type="predicted"/>
<keyword evidence="1" id="KW-0862">Zinc</keyword>
<dbReference type="PROSITE" id="PS50158">
    <property type="entry name" value="ZF_CCHC"/>
    <property type="match status" value="1"/>
</dbReference>
<reference evidence="3" key="1">
    <citation type="submission" date="2020-01" db="EMBL/GenBank/DDBJ databases">
        <authorList>
            <person name="Feng Z.H.Z."/>
        </authorList>
    </citation>
    <scope>NUCLEOTIDE SEQUENCE</scope>
    <source>
        <strain evidence="3">CBS107.38</strain>
    </source>
</reference>
<name>A0A8H7AW19_9PLEO</name>
<dbReference type="AlphaFoldDB" id="A0A8H7AW19"/>
<protein>
    <recommendedName>
        <fullName evidence="2">CCHC-type domain-containing protein</fullName>
    </recommendedName>
</protein>
<comment type="caution">
    <text evidence="3">The sequence shown here is derived from an EMBL/GenBank/DDBJ whole genome shotgun (WGS) entry which is preliminary data.</text>
</comment>
<sequence>MDLTNTSELSPYTIDSRVVEETYWVVLEGWNLRDMSKLHNLSKQDELRKQWSTVNQLNIRYIDFRNNKYLIWGFTTLSEAAKAHNKPVYFEGTEAQAIPIDIKGIPVFCRRCCRPGHMAAECGEKNSSTTDDDEWPCLICAKKHRKRGDTPCSIRKCCINCLRDTFGQYGSGLPDLEGLASHPALGHGAEDPACPHQASNEYHKDCFMRRKTPPGYTLRARFLRPEDCRALTNHKNKQKRVGSEHDVPPLTSYPDHFMSDGMVSGRTTPRPRIGINSFDKVSAKFWSFKIGFS</sequence>
<evidence type="ECO:0000313" key="3">
    <source>
        <dbReference type="EMBL" id="KAF7670706.1"/>
    </source>
</evidence>
<dbReference type="EMBL" id="JAAABM010000029">
    <property type="protein sequence ID" value="KAF7670706.1"/>
    <property type="molecule type" value="Genomic_DNA"/>
</dbReference>
<dbReference type="RefSeq" id="XP_038781100.1">
    <property type="nucleotide sequence ID" value="XM_038936204.1"/>
</dbReference>
<accession>A0A8H7AW19</accession>
<dbReference type="Proteomes" id="UP000596902">
    <property type="component" value="Unassembled WGS sequence"/>
</dbReference>